<dbReference type="Proteomes" id="UP001157440">
    <property type="component" value="Unassembled WGS sequence"/>
</dbReference>
<evidence type="ECO:0000313" key="3">
    <source>
        <dbReference type="Proteomes" id="UP001157440"/>
    </source>
</evidence>
<dbReference type="AlphaFoldDB" id="A0AA37TJS0"/>
<dbReference type="EMBL" id="BSPL01000020">
    <property type="protein sequence ID" value="GLS72259.1"/>
    <property type="molecule type" value="Genomic_DNA"/>
</dbReference>
<evidence type="ECO:0000313" key="2">
    <source>
        <dbReference type="EMBL" id="GLS72259.1"/>
    </source>
</evidence>
<gene>
    <name evidence="2" type="ORF">GCM10007890_42720</name>
</gene>
<feature type="region of interest" description="Disordered" evidence="1">
    <location>
        <begin position="20"/>
        <end position="41"/>
    </location>
</feature>
<proteinExistence type="predicted"/>
<protein>
    <submittedName>
        <fullName evidence="2">Uncharacterized protein</fullName>
    </submittedName>
</protein>
<sequence length="109" mass="12520">MKIMLFREHSANETFSSTLEPGEELFRDDRAPPRQTRDAWEPPALGVAQGDEVVFERLDLAEILGIWRHARGRVVGIHRQGGDAATVDVKFEGHETLERYLPDLFRRVH</sequence>
<evidence type="ECO:0000256" key="1">
    <source>
        <dbReference type="SAM" id="MobiDB-lite"/>
    </source>
</evidence>
<feature type="compositionally biased region" description="Basic and acidic residues" evidence="1">
    <location>
        <begin position="24"/>
        <end position="40"/>
    </location>
</feature>
<keyword evidence="3" id="KW-1185">Reference proteome</keyword>
<accession>A0AA37TJS0</accession>
<comment type="caution">
    <text evidence="2">The sequence shown here is derived from an EMBL/GenBank/DDBJ whole genome shotgun (WGS) entry which is preliminary data.</text>
</comment>
<name>A0AA37TJS0_9HYPH</name>
<organism evidence="2 3">
    <name type="scientific">Methylobacterium tardum</name>
    <dbReference type="NCBI Taxonomy" id="374432"/>
    <lineage>
        <taxon>Bacteria</taxon>
        <taxon>Pseudomonadati</taxon>
        <taxon>Pseudomonadota</taxon>
        <taxon>Alphaproteobacteria</taxon>
        <taxon>Hyphomicrobiales</taxon>
        <taxon>Methylobacteriaceae</taxon>
        <taxon>Methylobacterium</taxon>
    </lineage>
</organism>
<reference evidence="3" key="1">
    <citation type="journal article" date="2019" name="Int. J. Syst. Evol. Microbiol.">
        <title>The Global Catalogue of Microorganisms (GCM) 10K type strain sequencing project: providing services to taxonomists for standard genome sequencing and annotation.</title>
        <authorList>
            <consortium name="The Broad Institute Genomics Platform"/>
            <consortium name="The Broad Institute Genome Sequencing Center for Infectious Disease"/>
            <person name="Wu L."/>
            <person name="Ma J."/>
        </authorList>
    </citation>
    <scope>NUCLEOTIDE SEQUENCE [LARGE SCALE GENOMIC DNA]</scope>
    <source>
        <strain evidence="3">NBRC 103632</strain>
    </source>
</reference>